<accession>A0ACC2MB48</accession>
<proteinExistence type="predicted"/>
<dbReference type="EMBL" id="CM056810">
    <property type="protein sequence ID" value="KAJ8642939.1"/>
    <property type="molecule type" value="Genomic_DNA"/>
</dbReference>
<dbReference type="Proteomes" id="UP001234297">
    <property type="component" value="Chromosome 2"/>
</dbReference>
<protein>
    <submittedName>
        <fullName evidence="1">Uncharacterized protein</fullName>
    </submittedName>
</protein>
<gene>
    <name evidence="1" type="ORF">MRB53_004687</name>
</gene>
<sequence length="291" mass="32977">MHHLLSLSASSVYLRCTVPIHTPITANAMDPFIKRLLKGKLRTEKKDDPAIKIGFFSVGDDDCSSAVGGVTRRNSWSKNPSTNADADSSAGVGAENQPPKLPRRRRGIIEKFFDYLNTAAACIILFILFKDWMRISGTGGFRDNLRSWLIGPRETETSYDDESKIASRKILREAFENSFRKMYGLPKEMVALPPMPDDGDHWSIQHCWAMPTPSFLEFIMFSRMFVDSVDSFNHNSKVSRTCLLASTTSEVCYLDLALRREWRADKVRPLVHSWIESRAVHMAEQAKLALE</sequence>
<evidence type="ECO:0000313" key="1">
    <source>
        <dbReference type="EMBL" id="KAJ8642939.1"/>
    </source>
</evidence>
<organism evidence="1 2">
    <name type="scientific">Persea americana</name>
    <name type="common">Avocado</name>
    <dbReference type="NCBI Taxonomy" id="3435"/>
    <lineage>
        <taxon>Eukaryota</taxon>
        <taxon>Viridiplantae</taxon>
        <taxon>Streptophyta</taxon>
        <taxon>Embryophyta</taxon>
        <taxon>Tracheophyta</taxon>
        <taxon>Spermatophyta</taxon>
        <taxon>Magnoliopsida</taxon>
        <taxon>Magnoliidae</taxon>
        <taxon>Laurales</taxon>
        <taxon>Lauraceae</taxon>
        <taxon>Persea</taxon>
    </lineage>
</organism>
<name>A0ACC2MB48_PERAE</name>
<comment type="caution">
    <text evidence="1">The sequence shown here is derived from an EMBL/GenBank/DDBJ whole genome shotgun (WGS) entry which is preliminary data.</text>
</comment>
<reference evidence="1 2" key="1">
    <citation type="journal article" date="2022" name="Hortic Res">
        <title>A haplotype resolved chromosomal level avocado genome allows analysis of novel avocado genes.</title>
        <authorList>
            <person name="Nath O."/>
            <person name="Fletcher S.J."/>
            <person name="Hayward A."/>
            <person name="Shaw L.M."/>
            <person name="Masouleh A.K."/>
            <person name="Furtado A."/>
            <person name="Henry R.J."/>
            <person name="Mitter N."/>
        </authorList>
    </citation>
    <scope>NUCLEOTIDE SEQUENCE [LARGE SCALE GENOMIC DNA]</scope>
    <source>
        <strain evidence="2">cv. Hass</strain>
    </source>
</reference>
<evidence type="ECO:0000313" key="2">
    <source>
        <dbReference type="Proteomes" id="UP001234297"/>
    </source>
</evidence>
<keyword evidence="2" id="KW-1185">Reference proteome</keyword>